<comment type="subcellular location">
    <subcellularLocation>
        <location evidence="1">Secreted</location>
        <location evidence="1">Cell wall</location>
    </subcellularLocation>
</comment>
<name>A0A803QBW5_CANSA</name>
<accession>A0A803QBW5</accession>
<dbReference type="GO" id="GO:0071555">
    <property type="term" value="P:cell wall organization"/>
    <property type="evidence" value="ECO:0007669"/>
    <property type="project" value="UniProtKB-KW"/>
</dbReference>
<dbReference type="EMBL" id="UZAU01000689">
    <property type="status" value="NOT_ANNOTATED_CDS"/>
    <property type="molecule type" value="Genomic_DNA"/>
</dbReference>
<reference evidence="9" key="1">
    <citation type="submission" date="2018-11" db="EMBL/GenBank/DDBJ databases">
        <authorList>
            <person name="Grassa J C."/>
        </authorList>
    </citation>
    <scope>NUCLEOTIDE SEQUENCE [LARGE SCALE GENOMIC DNA]</scope>
</reference>
<dbReference type="GO" id="GO:0005975">
    <property type="term" value="P:carbohydrate metabolic process"/>
    <property type="evidence" value="ECO:0007669"/>
    <property type="project" value="InterPro"/>
</dbReference>
<dbReference type="Proteomes" id="UP000596661">
    <property type="component" value="Chromosome 8"/>
</dbReference>
<dbReference type="SMART" id="SM00710">
    <property type="entry name" value="PbH1"/>
    <property type="match status" value="4"/>
</dbReference>
<evidence type="ECO:0000256" key="3">
    <source>
        <dbReference type="ARBA" id="ARBA00022512"/>
    </source>
</evidence>
<dbReference type="PANTHER" id="PTHR31375">
    <property type="match status" value="1"/>
</dbReference>
<dbReference type="AlphaFoldDB" id="A0A803QBW5"/>
<comment type="similarity">
    <text evidence="2 8">Belongs to the glycosyl hydrolase 28 family.</text>
</comment>
<keyword evidence="7" id="KW-0961">Cell wall biogenesis/degradation</keyword>
<evidence type="ECO:0000256" key="5">
    <source>
        <dbReference type="ARBA" id="ARBA00022801"/>
    </source>
</evidence>
<organism evidence="9 10">
    <name type="scientific">Cannabis sativa</name>
    <name type="common">Hemp</name>
    <name type="synonym">Marijuana</name>
    <dbReference type="NCBI Taxonomy" id="3483"/>
    <lineage>
        <taxon>Eukaryota</taxon>
        <taxon>Viridiplantae</taxon>
        <taxon>Streptophyta</taxon>
        <taxon>Embryophyta</taxon>
        <taxon>Tracheophyta</taxon>
        <taxon>Spermatophyta</taxon>
        <taxon>Magnoliopsida</taxon>
        <taxon>eudicotyledons</taxon>
        <taxon>Gunneridae</taxon>
        <taxon>Pentapetalae</taxon>
        <taxon>rosids</taxon>
        <taxon>fabids</taxon>
        <taxon>Rosales</taxon>
        <taxon>Cannabaceae</taxon>
        <taxon>Cannabis</taxon>
    </lineage>
</organism>
<evidence type="ECO:0000313" key="9">
    <source>
        <dbReference type="EnsemblPlants" id="cds.evm.model.08.637"/>
    </source>
</evidence>
<evidence type="ECO:0000313" key="10">
    <source>
        <dbReference type="Proteomes" id="UP000596661"/>
    </source>
</evidence>
<dbReference type="InterPro" id="IPR011050">
    <property type="entry name" value="Pectin_lyase_fold/virulence"/>
</dbReference>
<keyword evidence="10" id="KW-1185">Reference proteome</keyword>
<dbReference type="OMA" id="NGRGWGW"/>
<evidence type="ECO:0000256" key="2">
    <source>
        <dbReference type="ARBA" id="ARBA00008834"/>
    </source>
</evidence>
<evidence type="ECO:0000256" key="4">
    <source>
        <dbReference type="ARBA" id="ARBA00022525"/>
    </source>
</evidence>
<evidence type="ECO:0000256" key="6">
    <source>
        <dbReference type="ARBA" id="ARBA00023295"/>
    </source>
</evidence>
<dbReference type="Gramene" id="evm.model.08.637">
    <property type="protein sequence ID" value="cds.evm.model.08.637"/>
    <property type="gene ID" value="evm.TU.08.637"/>
</dbReference>
<proteinExistence type="inferred from homology"/>
<evidence type="ECO:0000256" key="1">
    <source>
        <dbReference type="ARBA" id="ARBA00004191"/>
    </source>
</evidence>
<dbReference type="Gene3D" id="2.160.20.10">
    <property type="entry name" value="Single-stranded right-handed beta-helix, Pectin lyase-like"/>
    <property type="match status" value="1"/>
</dbReference>
<sequence length="464" mass="49957">MKMNAKSGEHLVGLRDKVAFSVWMMLADKDEDKCSRPLDFSMLECYGGSGLGPLGFVWGGSGTIVLILGLVSATMSCSNSYKSLHIFNVLDYGALSNGITDDSKAFLKAWTAACDNPRAENPTVVIPNRNFLLNPVVFRGPCQAKNINFLILGRILAPTSTTAWEGLNPSQWLAFQGITGLNIAGPGWIDGRGSGWWDQSCKYHPTLEGCTKLAPTAVKLVSCKNSSLSDIHFINSSQTHVLIMLCDGIKISDLTIQAPYNSPNTDGIHVHASQNLIINNIVIGTGDDCISIGDYTSNVQISQIQCGPGHGISIGSLGRGGNSVQVENIYVSRVYLNGTTNGARIKTWQVGNGYVRGAIFEQFYCTYVKNPIIIDQNYCFIRGACQELQRGVQISNVSFSDFYGTASTDVAINLNCSRTIACTGILLSKIQLKSVKPEHNLTSICTNAHGYSLGGVAPSSCLQS</sequence>
<reference evidence="9" key="2">
    <citation type="submission" date="2021-03" db="UniProtKB">
        <authorList>
            <consortium name="EnsemblPlants"/>
        </authorList>
    </citation>
    <scope>IDENTIFICATION</scope>
</reference>
<keyword evidence="6 8" id="KW-0326">Glycosidase</keyword>
<dbReference type="InterPro" id="IPR000743">
    <property type="entry name" value="Glyco_hydro_28"/>
</dbReference>
<dbReference type="Pfam" id="PF00295">
    <property type="entry name" value="Glyco_hydro_28"/>
    <property type="match status" value="1"/>
</dbReference>
<evidence type="ECO:0000256" key="8">
    <source>
        <dbReference type="RuleBase" id="RU361169"/>
    </source>
</evidence>
<evidence type="ECO:0008006" key="11">
    <source>
        <dbReference type="Google" id="ProtNLM"/>
    </source>
</evidence>
<keyword evidence="4" id="KW-0964">Secreted</keyword>
<dbReference type="InterPro" id="IPR006626">
    <property type="entry name" value="PbH1"/>
</dbReference>
<dbReference type="GO" id="GO:0004650">
    <property type="term" value="F:polygalacturonase activity"/>
    <property type="evidence" value="ECO:0007669"/>
    <property type="project" value="InterPro"/>
</dbReference>
<keyword evidence="3" id="KW-0134">Cell wall</keyword>
<protein>
    <recommendedName>
        <fullName evidence="11">Polygalacturonase</fullName>
    </recommendedName>
</protein>
<dbReference type="SUPFAM" id="SSF51126">
    <property type="entry name" value="Pectin lyase-like"/>
    <property type="match status" value="1"/>
</dbReference>
<keyword evidence="5 8" id="KW-0378">Hydrolase</keyword>
<dbReference type="InterPro" id="IPR012334">
    <property type="entry name" value="Pectin_lyas_fold"/>
</dbReference>
<dbReference type="EnsemblPlants" id="evm.model.08.637">
    <property type="protein sequence ID" value="cds.evm.model.08.637"/>
    <property type="gene ID" value="evm.TU.08.637"/>
</dbReference>
<evidence type="ECO:0000256" key="7">
    <source>
        <dbReference type="ARBA" id="ARBA00023316"/>
    </source>
</evidence>